<dbReference type="KEGG" id="mai:MICA_1762"/>
<dbReference type="PANTHER" id="PTHR10815">
    <property type="entry name" value="METHYLATED-DNA--PROTEIN-CYSTEINE METHYLTRANSFERASE"/>
    <property type="match status" value="1"/>
</dbReference>
<dbReference type="HOGENOM" id="CLU_000445_52_0_5"/>
<sequence length="278" mass="30661">MNNDQYAIISNAIDYIAAHWRDQPDLETLAARAGYEATHFQKLFTRMTGVSPHKMVQYMSAHNARDLLLQNYSTLDAAYESGMSGNARLHDAMINIVAATPGEVKRKGAGLTIRYGYHPTPMGDMLIAQTDRGLCWLGFVVDEDPAIPMARLRRDWEFADLVEDQNGTTDTARKILEIWRGADTHLTLHLYGTNFQLQVWQALLKIPCGASVSYKAVADAIGKPKASRAVGSAVGANPVSLLIPCHRVIQSSGIVENYGWGTPRKKLILGLEAQDVTH</sequence>
<evidence type="ECO:0000256" key="2">
    <source>
        <dbReference type="ARBA" id="ARBA00008711"/>
    </source>
</evidence>
<keyword evidence="9" id="KW-0234">DNA repair</keyword>
<evidence type="ECO:0000256" key="10">
    <source>
        <dbReference type="ARBA" id="ARBA00049348"/>
    </source>
</evidence>
<dbReference type="GO" id="GO:0006281">
    <property type="term" value="P:DNA repair"/>
    <property type="evidence" value="ECO:0007669"/>
    <property type="project" value="UniProtKB-KW"/>
</dbReference>
<evidence type="ECO:0000313" key="13">
    <source>
        <dbReference type="Proteomes" id="UP000009286"/>
    </source>
</evidence>
<evidence type="ECO:0000256" key="6">
    <source>
        <dbReference type="ARBA" id="ARBA00022763"/>
    </source>
</evidence>
<evidence type="ECO:0000256" key="5">
    <source>
        <dbReference type="ARBA" id="ARBA00022679"/>
    </source>
</evidence>
<dbReference type="InterPro" id="IPR001497">
    <property type="entry name" value="MethylDNA_cys_MeTrfase_AS"/>
</dbReference>
<dbReference type="InterPro" id="IPR036217">
    <property type="entry name" value="MethylDNA_cys_MeTrfase_DNAb"/>
</dbReference>
<accession>G2KRW6</accession>
<dbReference type="Gene3D" id="1.10.10.10">
    <property type="entry name" value="Winged helix-like DNA-binding domain superfamily/Winged helix DNA-binding domain"/>
    <property type="match status" value="1"/>
</dbReference>
<dbReference type="GO" id="GO:0043565">
    <property type="term" value="F:sequence-specific DNA binding"/>
    <property type="evidence" value="ECO:0007669"/>
    <property type="project" value="InterPro"/>
</dbReference>
<evidence type="ECO:0000313" key="12">
    <source>
        <dbReference type="EMBL" id="AEP10074.1"/>
    </source>
</evidence>
<comment type="catalytic activity">
    <reaction evidence="1">
        <text>a 4-O-methyl-thymidine in DNA + L-cysteinyl-[protein] = a thymidine in DNA + S-methyl-L-cysteinyl-[protein]</text>
        <dbReference type="Rhea" id="RHEA:53428"/>
        <dbReference type="Rhea" id="RHEA-COMP:10131"/>
        <dbReference type="Rhea" id="RHEA-COMP:10132"/>
        <dbReference type="Rhea" id="RHEA-COMP:13555"/>
        <dbReference type="Rhea" id="RHEA-COMP:13556"/>
        <dbReference type="ChEBI" id="CHEBI:29950"/>
        <dbReference type="ChEBI" id="CHEBI:82612"/>
        <dbReference type="ChEBI" id="CHEBI:137386"/>
        <dbReference type="ChEBI" id="CHEBI:137387"/>
        <dbReference type="EC" id="2.1.1.63"/>
    </reaction>
</comment>
<reference evidence="12 13" key="1">
    <citation type="journal article" date="2011" name="BMC Genomics">
        <title>Genomic insights into an obligate epibiotic bacterial predator: Micavibrio aeruginosavorus ARL-13.</title>
        <authorList>
            <person name="Wang Z."/>
            <person name="Kadouri D."/>
            <person name="Wu M."/>
        </authorList>
    </citation>
    <scope>NUCLEOTIDE SEQUENCE [LARGE SCALE GENOMIC DNA]</scope>
    <source>
        <strain evidence="12 13">ARL-13</strain>
    </source>
</reference>
<evidence type="ECO:0000256" key="8">
    <source>
        <dbReference type="ARBA" id="ARBA00023163"/>
    </source>
</evidence>
<keyword evidence="6" id="KW-0227">DNA damage</keyword>
<dbReference type="OrthoDB" id="9802228at2"/>
<dbReference type="Gene3D" id="3.30.160.70">
    <property type="entry name" value="Methylated DNA-protein cysteine methyltransferase domain"/>
    <property type="match status" value="1"/>
</dbReference>
<dbReference type="GO" id="GO:0003700">
    <property type="term" value="F:DNA-binding transcription factor activity"/>
    <property type="evidence" value="ECO:0007669"/>
    <property type="project" value="InterPro"/>
</dbReference>
<evidence type="ECO:0000256" key="1">
    <source>
        <dbReference type="ARBA" id="ARBA00001286"/>
    </source>
</evidence>
<dbReference type="Gene3D" id="1.10.10.60">
    <property type="entry name" value="Homeodomain-like"/>
    <property type="match status" value="1"/>
</dbReference>
<dbReference type="InterPro" id="IPR036631">
    <property type="entry name" value="MGMT_N_sf"/>
</dbReference>
<dbReference type="eggNOG" id="COG0350">
    <property type="taxonomic scope" value="Bacteria"/>
</dbReference>
<keyword evidence="13" id="KW-1185">Reference proteome</keyword>
<dbReference type="Proteomes" id="UP000009286">
    <property type="component" value="Chromosome"/>
</dbReference>
<dbReference type="GO" id="GO:0032259">
    <property type="term" value="P:methylation"/>
    <property type="evidence" value="ECO:0007669"/>
    <property type="project" value="UniProtKB-KW"/>
</dbReference>
<dbReference type="PROSITE" id="PS00374">
    <property type="entry name" value="MGMT"/>
    <property type="match status" value="1"/>
</dbReference>
<keyword evidence="4 12" id="KW-0489">Methyltransferase</keyword>
<comment type="catalytic activity">
    <reaction evidence="10">
        <text>a 6-O-methyl-2'-deoxyguanosine in DNA + L-cysteinyl-[protein] = S-methyl-L-cysteinyl-[protein] + a 2'-deoxyguanosine in DNA</text>
        <dbReference type="Rhea" id="RHEA:24000"/>
        <dbReference type="Rhea" id="RHEA-COMP:10131"/>
        <dbReference type="Rhea" id="RHEA-COMP:10132"/>
        <dbReference type="Rhea" id="RHEA-COMP:11367"/>
        <dbReference type="Rhea" id="RHEA-COMP:11368"/>
        <dbReference type="ChEBI" id="CHEBI:29950"/>
        <dbReference type="ChEBI" id="CHEBI:82612"/>
        <dbReference type="ChEBI" id="CHEBI:85445"/>
        <dbReference type="ChEBI" id="CHEBI:85448"/>
        <dbReference type="EC" id="2.1.1.63"/>
    </reaction>
</comment>
<dbReference type="CDD" id="cd06445">
    <property type="entry name" value="ATase"/>
    <property type="match status" value="1"/>
</dbReference>
<evidence type="ECO:0000259" key="11">
    <source>
        <dbReference type="PROSITE" id="PS01124"/>
    </source>
</evidence>
<dbReference type="SUPFAM" id="SSF46689">
    <property type="entry name" value="Homeodomain-like"/>
    <property type="match status" value="1"/>
</dbReference>
<comment type="similarity">
    <text evidence="2">Belongs to the MGMT family.</text>
</comment>
<dbReference type="InterPro" id="IPR018060">
    <property type="entry name" value="HTH_AraC"/>
</dbReference>
<dbReference type="AlphaFoldDB" id="G2KRW6"/>
<dbReference type="Pfam" id="PF12833">
    <property type="entry name" value="HTH_18"/>
    <property type="match status" value="1"/>
</dbReference>
<dbReference type="EMBL" id="CP002382">
    <property type="protein sequence ID" value="AEP10074.1"/>
    <property type="molecule type" value="Genomic_DNA"/>
</dbReference>
<keyword evidence="7" id="KW-0805">Transcription regulation</keyword>
<dbReference type="InterPro" id="IPR036388">
    <property type="entry name" value="WH-like_DNA-bd_sf"/>
</dbReference>
<dbReference type="STRING" id="856793.MICA_1762"/>
<evidence type="ECO:0000256" key="4">
    <source>
        <dbReference type="ARBA" id="ARBA00022603"/>
    </source>
</evidence>
<gene>
    <name evidence="12" type="ordered locus">MICA_1762</name>
</gene>
<dbReference type="eggNOG" id="COG2207">
    <property type="taxonomic scope" value="Bacteria"/>
</dbReference>
<dbReference type="GO" id="GO:0003908">
    <property type="term" value="F:methylated-DNA-[protein]-cysteine S-methyltransferase activity"/>
    <property type="evidence" value="ECO:0007669"/>
    <property type="project" value="UniProtKB-EC"/>
</dbReference>
<organism evidence="12 13">
    <name type="scientific">Micavibrio aeruginosavorus (strain ARL-13)</name>
    <dbReference type="NCBI Taxonomy" id="856793"/>
    <lineage>
        <taxon>Bacteria</taxon>
        <taxon>Pseudomonadati</taxon>
        <taxon>Bdellovibrionota</taxon>
        <taxon>Bdellovibrionia</taxon>
        <taxon>Bdellovibrionales</taxon>
        <taxon>Pseudobdellovibrionaceae</taxon>
        <taxon>Micavibrio</taxon>
    </lineage>
</organism>
<name>G2KRW6_MICAA</name>
<dbReference type="FunFam" id="1.10.10.10:FF:000214">
    <property type="entry name" value="Methylated-DNA--protein-cysteine methyltransferase"/>
    <property type="match status" value="1"/>
</dbReference>
<proteinExistence type="inferred from homology"/>
<dbReference type="SUPFAM" id="SSF46767">
    <property type="entry name" value="Methylated DNA-protein cysteine methyltransferase, C-terminal domain"/>
    <property type="match status" value="1"/>
</dbReference>
<evidence type="ECO:0000256" key="3">
    <source>
        <dbReference type="ARBA" id="ARBA00011918"/>
    </source>
</evidence>
<dbReference type="InterPro" id="IPR014048">
    <property type="entry name" value="MethylDNA_cys_MeTrfase_DNA-bd"/>
</dbReference>
<dbReference type="NCBIfam" id="TIGR00589">
    <property type="entry name" value="ogt"/>
    <property type="match status" value="1"/>
</dbReference>
<evidence type="ECO:0000256" key="7">
    <source>
        <dbReference type="ARBA" id="ARBA00023015"/>
    </source>
</evidence>
<dbReference type="PANTHER" id="PTHR10815:SF13">
    <property type="entry name" value="METHYLATED-DNA--PROTEIN-CYSTEINE METHYLTRANSFERASE"/>
    <property type="match status" value="1"/>
</dbReference>
<dbReference type="SMART" id="SM00342">
    <property type="entry name" value="HTH_ARAC"/>
    <property type="match status" value="1"/>
</dbReference>
<dbReference type="InterPro" id="IPR009057">
    <property type="entry name" value="Homeodomain-like_sf"/>
</dbReference>
<evidence type="ECO:0000256" key="9">
    <source>
        <dbReference type="ARBA" id="ARBA00023204"/>
    </source>
</evidence>
<feature type="domain" description="HTH araC/xylS-type" evidence="11">
    <location>
        <begin position="10"/>
        <end position="107"/>
    </location>
</feature>
<dbReference type="SUPFAM" id="SSF53155">
    <property type="entry name" value="Methylated DNA-protein cysteine methyltransferase domain"/>
    <property type="match status" value="1"/>
</dbReference>
<dbReference type="PROSITE" id="PS01124">
    <property type="entry name" value="HTH_ARAC_FAMILY_2"/>
    <property type="match status" value="1"/>
</dbReference>
<dbReference type="Pfam" id="PF01035">
    <property type="entry name" value="DNA_binding_1"/>
    <property type="match status" value="1"/>
</dbReference>
<dbReference type="RefSeq" id="WP_014103297.1">
    <property type="nucleotide sequence ID" value="NC_016026.1"/>
</dbReference>
<protein>
    <recommendedName>
        <fullName evidence="3">methylated-DNA--[protein]-cysteine S-methyltransferase</fullName>
        <ecNumber evidence="3">2.1.1.63</ecNumber>
    </recommendedName>
</protein>
<keyword evidence="5 12" id="KW-0808">Transferase</keyword>
<keyword evidence="8" id="KW-0804">Transcription</keyword>
<dbReference type="EC" id="2.1.1.63" evidence="3"/>